<evidence type="ECO:0000256" key="6">
    <source>
        <dbReference type="ARBA" id="ARBA00022842"/>
    </source>
</evidence>
<keyword evidence="4 7" id="KW-0479">Metal-binding</keyword>
<evidence type="ECO:0000313" key="9">
    <source>
        <dbReference type="EMBL" id="QDU20908.1"/>
    </source>
</evidence>
<dbReference type="CDD" id="cd01639">
    <property type="entry name" value="IMPase"/>
    <property type="match status" value="1"/>
</dbReference>
<accession>A0A517XTS8</accession>
<keyword evidence="5 8" id="KW-0378">Hydrolase</keyword>
<dbReference type="OrthoDB" id="9772456at2"/>
<dbReference type="GO" id="GO:0046854">
    <property type="term" value="P:phosphatidylinositol phosphate biosynthetic process"/>
    <property type="evidence" value="ECO:0007669"/>
    <property type="project" value="InterPro"/>
</dbReference>
<feature type="binding site" evidence="7">
    <location>
        <position position="95"/>
    </location>
    <ligand>
        <name>Mg(2+)</name>
        <dbReference type="ChEBI" id="CHEBI:18420"/>
        <label>1</label>
        <note>catalytic</note>
    </ligand>
</feature>
<dbReference type="PRINTS" id="PR00377">
    <property type="entry name" value="IMPHPHTASES"/>
</dbReference>
<feature type="binding site" evidence="7">
    <location>
        <position position="71"/>
    </location>
    <ligand>
        <name>Mg(2+)</name>
        <dbReference type="ChEBI" id="CHEBI:18420"/>
        <label>1</label>
        <note>catalytic</note>
    </ligand>
</feature>
<evidence type="ECO:0000313" key="10">
    <source>
        <dbReference type="Proteomes" id="UP000319576"/>
    </source>
</evidence>
<dbReference type="PANTHER" id="PTHR20854:SF4">
    <property type="entry name" value="INOSITOL-1-MONOPHOSPHATASE-RELATED"/>
    <property type="match status" value="1"/>
</dbReference>
<reference evidence="9 10" key="1">
    <citation type="submission" date="2019-02" db="EMBL/GenBank/DDBJ databases">
        <title>Deep-cultivation of Planctomycetes and their phenomic and genomic characterization uncovers novel biology.</title>
        <authorList>
            <person name="Wiegand S."/>
            <person name="Jogler M."/>
            <person name="Boedeker C."/>
            <person name="Pinto D."/>
            <person name="Vollmers J."/>
            <person name="Rivas-Marin E."/>
            <person name="Kohn T."/>
            <person name="Peeters S.H."/>
            <person name="Heuer A."/>
            <person name="Rast P."/>
            <person name="Oberbeckmann S."/>
            <person name="Bunk B."/>
            <person name="Jeske O."/>
            <person name="Meyerdierks A."/>
            <person name="Storesund J.E."/>
            <person name="Kallscheuer N."/>
            <person name="Luecker S."/>
            <person name="Lage O.M."/>
            <person name="Pohl T."/>
            <person name="Merkel B.J."/>
            <person name="Hornburger P."/>
            <person name="Mueller R.-W."/>
            <person name="Bruemmer F."/>
            <person name="Labrenz M."/>
            <person name="Spormann A.M."/>
            <person name="Op den Camp H."/>
            <person name="Overmann J."/>
            <person name="Amann R."/>
            <person name="Jetten M.S.M."/>
            <person name="Mascher T."/>
            <person name="Medema M.H."/>
            <person name="Devos D.P."/>
            <person name="Kaster A.-K."/>
            <person name="Ovreas L."/>
            <person name="Rohde M."/>
            <person name="Galperin M.Y."/>
            <person name="Jogler C."/>
        </authorList>
    </citation>
    <scope>NUCLEOTIDE SEQUENCE [LARGE SCALE GENOMIC DNA]</scope>
    <source>
        <strain evidence="9 10">ETA_A1</strain>
    </source>
</reference>
<protein>
    <recommendedName>
        <fullName evidence="8">Inositol-1-monophosphatase</fullName>
        <ecNumber evidence="8">3.1.3.25</ecNumber>
    </recommendedName>
</protein>
<dbReference type="EMBL" id="CP036273">
    <property type="protein sequence ID" value="QDU20908.1"/>
    <property type="molecule type" value="Genomic_DNA"/>
</dbReference>
<gene>
    <name evidence="9" type="primary">suhB_1</name>
    <name evidence="9" type="ORF">ETAA1_28710</name>
</gene>
<dbReference type="GO" id="GO:0007165">
    <property type="term" value="P:signal transduction"/>
    <property type="evidence" value="ECO:0007669"/>
    <property type="project" value="TreeGrafter"/>
</dbReference>
<dbReference type="AlphaFoldDB" id="A0A517XTS8"/>
<comment type="catalytic activity">
    <reaction evidence="1 8">
        <text>a myo-inositol phosphate + H2O = myo-inositol + phosphate</text>
        <dbReference type="Rhea" id="RHEA:24056"/>
        <dbReference type="ChEBI" id="CHEBI:15377"/>
        <dbReference type="ChEBI" id="CHEBI:17268"/>
        <dbReference type="ChEBI" id="CHEBI:43474"/>
        <dbReference type="ChEBI" id="CHEBI:84139"/>
        <dbReference type="EC" id="3.1.3.25"/>
    </reaction>
</comment>
<dbReference type="KEGG" id="uli:ETAA1_28710"/>
<dbReference type="GO" id="GO:0006020">
    <property type="term" value="P:inositol metabolic process"/>
    <property type="evidence" value="ECO:0007669"/>
    <property type="project" value="TreeGrafter"/>
</dbReference>
<evidence type="ECO:0000256" key="7">
    <source>
        <dbReference type="PIRSR" id="PIRSR600760-2"/>
    </source>
</evidence>
<dbReference type="Pfam" id="PF00459">
    <property type="entry name" value="Inositol_P"/>
    <property type="match status" value="1"/>
</dbReference>
<dbReference type="PROSITE" id="PS00630">
    <property type="entry name" value="IMP_2"/>
    <property type="match status" value="1"/>
</dbReference>
<dbReference type="Gene3D" id="3.40.190.80">
    <property type="match status" value="1"/>
</dbReference>
<evidence type="ECO:0000256" key="5">
    <source>
        <dbReference type="ARBA" id="ARBA00022801"/>
    </source>
</evidence>
<dbReference type="PANTHER" id="PTHR20854">
    <property type="entry name" value="INOSITOL MONOPHOSPHATASE"/>
    <property type="match status" value="1"/>
</dbReference>
<sequence length="270" mass="28959">MPYDSARLPEYLAAAQEAARAGAAVLESWRGRFVVREKARADLVSEADQASQDVVKAYLLGRFPEHQFVGEEESFGKPIEATRPAAGSAPAWVVDPLDGTANYVHDVPAYCVSIGLVVDGTPVVGVIYDPRLDEMFAAAAGLGATLNGKPMSVSGIATVRDGMIATGFPSNYERQLRNLEVWKAVSAEAQSLRRNGSTALALAYVACGRFDGYWAFDNWAWDVAAGFVMVTEAGGTVTTLDGGEPDPFRHDSLVTNGKLHAELGRLIHNR</sequence>
<dbReference type="GO" id="GO:0008934">
    <property type="term" value="F:inositol monophosphate 1-phosphatase activity"/>
    <property type="evidence" value="ECO:0007669"/>
    <property type="project" value="InterPro"/>
</dbReference>
<dbReference type="PROSITE" id="PS00629">
    <property type="entry name" value="IMP_1"/>
    <property type="match status" value="1"/>
</dbReference>
<dbReference type="InterPro" id="IPR000760">
    <property type="entry name" value="Inositol_monophosphatase-like"/>
</dbReference>
<evidence type="ECO:0000256" key="2">
    <source>
        <dbReference type="ARBA" id="ARBA00001946"/>
    </source>
</evidence>
<evidence type="ECO:0000256" key="3">
    <source>
        <dbReference type="ARBA" id="ARBA00009759"/>
    </source>
</evidence>
<dbReference type="InterPro" id="IPR020583">
    <property type="entry name" value="Inositol_monoP_metal-BS"/>
</dbReference>
<dbReference type="Proteomes" id="UP000319576">
    <property type="component" value="Chromosome"/>
</dbReference>
<dbReference type="GO" id="GO:0046872">
    <property type="term" value="F:metal ion binding"/>
    <property type="evidence" value="ECO:0007669"/>
    <property type="project" value="UniProtKB-KW"/>
</dbReference>
<feature type="binding site" evidence="7">
    <location>
        <position position="97"/>
    </location>
    <ligand>
        <name>Mg(2+)</name>
        <dbReference type="ChEBI" id="CHEBI:18420"/>
        <label>1</label>
        <note>catalytic</note>
    </ligand>
</feature>
<feature type="binding site" evidence="7">
    <location>
        <position position="222"/>
    </location>
    <ligand>
        <name>Mg(2+)</name>
        <dbReference type="ChEBI" id="CHEBI:18420"/>
        <label>1</label>
        <note>catalytic</note>
    </ligand>
</feature>
<dbReference type="EC" id="3.1.3.25" evidence="8"/>
<evidence type="ECO:0000256" key="4">
    <source>
        <dbReference type="ARBA" id="ARBA00022723"/>
    </source>
</evidence>
<proteinExistence type="inferred from homology"/>
<comment type="similarity">
    <text evidence="3 8">Belongs to the inositol monophosphatase superfamily.</text>
</comment>
<name>A0A517XTS8_9BACT</name>
<dbReference type="Gene3D" id="3.30.540.10">
    <property type="entry name" value="Fructose-1,6-Bisphosphatase, subunit A, domain 1"/>
    <property type="match status" value="1"/>
</dbReference>
<organism evidence="9 10">
    <name type="scientific">Urbifossiella limnaea</name>
    <dbReference type="NCBI Taxonomy" id="2528023"/>
    <lineage>
        <taxon>Bacteria</taxon>
        <taxon>Pseudomonadati</taxon>
        <taxon>Planctomycetota</taxon>
        <taxon>Planctomycetia</taxon>
        <taxon>Gemmatales</taxon>
        <taxon>Gemmataceae</taxon>
        <taxon>Urbifossiella</taxon>
    </lineage>
</organism>
<feature type="binding site" evidence="7">
    <location>
        <position position="98"/>
    </location>
    <ligand>
        <name>Mg(2+)</name>
        <dbReference type="ChEBI" id="CHEBI:18420"/>
        <label>1</label>
        <note>catalytic</note>
    </ligand>
</feature>
<evidence type="ECO:0000256" key="1">
    <source>
        <dbReference type="ARBA" id="ARBA00001033"/>
    </source>
</evidence>
<comment type="cofactor">
    <cofactor evidence="2 7 8">
        <name>Mg(2+)</name>
        <dbReference type="ChEBI" id="CHEBI:18420"/>
    </cofactor>
</comment>
<keyword evidence="10" id="KW-1185">Reference proteome</keyword>
<keyword evidence="6 7" id="KW-0460">Magnesium</keyword>
<dbReference type="InterPro" id="IPR020550">
    <property type="entry name" value="Inositol_monophosphatase_CS"/>
</dbReference>
<dbReference type="InterPro" id="IPR033942">
    <property type="entry name" value="IMPase"/>
</dbReference>
<evidence type="ECO:0000256" key="8">
    <source>
        <dbReference type="RuleBase" id="RU364068"/>
    </source>
</evidence>
<dbReference type="RefSeq" id="WP_145239278.1">
    <property type="nucleotide sequence ID" value="NZ_CP036273.1"/>
</dbReference>
<dbReference type="SUPFAM" id="SSF56655">
    <property type="entry name" value="Carbohydrate phosphatase"/>
    <property type="match status" value="1"/>
</dbReference>